<protein>
    <recommendedName>
        <fullName evidence="1">HTH arsR-type domain-containing protein</fullName>
    </recommendedName>
</protein>
<dbReference type="Gene3D" id="1.10.10.10">
    <property type="entry name" value="Winged helix-like DNA-binding domain superfamily/Winged helix DNA-binding domain"/>
    <property type="match status" value="1"/>
</dbReference>
<dbReference type="InterPro" id="IPR036390">
    <property type="entry name" value="WH_DNA-bd_sf"/>
</dbReference>
<feature type="non-terminal residue" evidence="2">
    <location>
        <position position="1"/>
    </location>
</feature>
<dbReference type="Pfam" id="PF01022">
    <property type="entry name" value="HTH_5"/>
    <property type="match status" value="1"/>
</dbReference>
<dbReference type="CDD" id="cd00090">
    <property type="entry name" value="HTH_ARSR"/>
    <property type="match status" value="1"/>
</dbReference>
<evidence type="ECO:0000313" key="2">
    <source>
        <dbReference type="EMBL" id="GAG85550.1"/>
    </source>
</evidence>
<dbReference type="GO" id="GO:0003700">
    <property type="term" value="F:DNA-binding transcription factor activity"/>
    <property type="evidence" value="ECO:0007669"/>
    <property type="project" value="InterPro"/>
</dbReference>
<proteinExistence type="predicted"/>
<dbReference type="InterPro" id="IPR001845">
    <property type="entry name" value="HTH_ArsR_DNA-bd_dom"/>
</dbReference>
<organism evidence="2">
    <name type="scientific">marine sediment metagenome</name>
    <dbReference type="NCBI Taxonomy" id="412755"/>
    <lineage>
        <taxon>unclassified sequences</taxon>
        <taxon>metagenomes</taxon>
        <taxon>ecological metagenomes</taxon>
    </lineage>
</organism>
<dbReference type="EMBL" id="BART01010133">
    <property type="protein sequence ID" value="GAG85550.1"/>
    <property type="molecule type" value="Genomic_DNA"/>
</dbReference>
<feature type="domain" description="HTH arsR-type" evidence="1">
    <location>
        <begin position="110"/>
        <end position="155"/>
    </location>
</feature>
<dbReference type="SUPFAM" id="SSF46785">
    <property type="entry name" value="Winged helix' DNA-binding domain"/>
    <property type="match status" value="1"/>
</dbReference>
<reference evidence="2" key="1">
    <citation type="journal article" date="2014" name="Front. Microbiol.">
        <title>High frequency of phylogenetically diverse reductive dehalogenase-homologous genes in deep subseafloor sedimentary metagenomes.</title>
        <authorList>
            <person name="Kawai M."/>
            <person name="Futagami T."/>
            <person name="Toyoda A."/>
            <person name="Takaki Y."/>
            <person name="Nishi S."/>
            <person name="Hori S."/>
            <person name="Arai W."/>
            <person name="Tsubouchi T."/>
            <person name="Morono Y."/>
            <person name="Uchiyama I."/>
            <person name="Ito T."/>
            <person name="Fujiyama A."/>
            <person name="Inagaki F."/>
            <person name="Takami H."/>
        </authorList>
    </citation>
    <scope>NUCLEOTIDE SEQUENCE</scope>
    <source>
        <strain evidence="2">Expedition CK06-06</strain>
    </source>
</reference>
<accession>X1AS84</accession>
<dbReference type="InterPro" id="IPR036388">
    <property type="entry name" value="WH-like_DNA-bd_sf"/>
</dbReference>
<dbReference type="AlphaFoldDB" id="X1AS84"/>
<name>X1AS84_9ZZZZ</name>
<evidence type="ECO:0000259" key="1">
    <source>
        <dbReference type="Pfam" id="PF01022"/>
    </source>
</evidence>
<sequence>ELFLIFSNDQFEQAESIIDKFATLGVQITPIRVNSPNFKNTLSSILRALDQEKFDGYHIEFSITFGNTAMMMAVSIAATIFKASILCVEENDLIEISEVWPAELVNLTHKKRQILSFLESLNTPVYQKDISNAIEINQSGISRHIRDLEHAGYVTRVRIAGKKFIQITELGSTILHQQRLNLDQNGCY</sequence>
<gene>
    <name evidence="2" type="ORF">S01H4_22191</name>
</gene>
<comment type="caution">
    <text evidence="2">The sequence shown here is derived from an EMBL/GenBank/DDBJ whole genome shotgun (WGS) entry which is preliminary data.</text>
</comment>
<dbReference type="InterPro" id="IPR011991">
    <property type="entry name" value="ArsR-like_HTH"/>
</dbReference>